<accession>A0ABQ0LMT0</accession>
<proteinExistence type="predicted"/>
<dbReference type="Proteomes" id="UP000815677">
    <property type="component" value="Unassembled WGS sequence"/>
</dbReference>
<dbReference type="InterPro" id="IPR014752">
    <property type="entry name" value="Arrestin-like_C"/>
</dbReference>
<protein>
    <recommendedName>
        <fullName evidence="3">Arrestin-like N-terminal domain-containing protein</fullName>
    </recommendedName>
</protein>
<name>A0ABQ0LMT0_MYCCL</name>
<dbReference type="Gene3D" id="2.60.40.640">
    <property type="match status" value="1"/>
</dbReference>
<sequence>MLTTGTSWSHKMPMAFPPPAYTDAPPAPSYSRNPAHDEVTMEITPRTGESPTGVYVKRSASGGDVLVLAEQEPNAERPVYGHRGVVSGLIGIEDRKTVQTVVLKVEGKMDSMTFEGGSSRQRLFNNTQTLWPYSALSPSTSTCPGSLPFSFPLPTRFRDDNLMAHPLPPSYDVPFSTTLGMFLNIRYSISVTITRARSLGLPFLSKTSTIVVPFDYRPGSRPRQPALLSFDLLEDVKIMPKEFKQVSWDVEPRPQPLAVSHPPPLKVDLFLSTADAFALDDPIPFHVQLAGRADALTQFIPRRTAPTAPTQNPQPGISVSLVREFTIDVNDRKAARTMTLVSVPFQPDSESLPSGAVATLDFSGTVKPDRALAPTGEFDVGCVRLQDFVVVELWPVDAETRRGYTTLQFSHRIKLVTNSYVEGSPGIRYEQLPF</sequence>
<dbReference type="EMBL" id="DF847425">
    <property type="protein sequence ID" value="GAT51817.1"/>
    <property type="molecule type" value="Genomic_DNA"/>
</dbReference>
<keyword evidence="2" id="KW-1185">Reference proteome</keyword>
<organism evidence="1 2">
    <name type="scientific">Mycena chlorophos</name>
    <name type="common">Agaric fungus</name>
    <name type="synonym">Agaricus chlorophos</name>
    <dbReference type="NCBI Taxonomy" id="658473"/>
    <lineage>
        <taxon>Eukaryota</taxon>
        <taxon>Fungi</taxon>
        <taxon>Dikarya</taxon>
        <taxon>Basidiomycota</taxon>
        <taxon>Agaricomycotina</taxon>
        <taxon>Agaricomycetes</taxon>
        <taxon>Agaricomycetidae</taxon>
        <taxon>Agaricales</taxon>
        <taxon>Marasmiineae</taxon>
        <taxon>Mycenaceae</taxon>
        <taxon>Mycena</taxon>
    </lineage>
</organism>
<evidence type="ECO:0000313" key="2">
    <source>
        <dbReference type="Proteomes" id="UP000815677"/>
    </source>
</evidence>
<reference evidence="1" key="1">
    <citation type="submission" date="2014-09" db="EMBL/GenBank/DDBJ databases">
        <title>Genome sequence of the luminous mushroom Mycena chlorophos for searching fungal bioluminescence genes.</title>
        <authorList>
            <person name="Tanaka Y."/>
            <person name="Kasuga D."/>
            <person name="Oba Y."/>
            <person name="Hase S."/>
            <person name="Sato K."/>
            <person name="Oba Y."/>
            <person name="Sakakibara Y."/>
        </authorList>
    </citation>
    <scope>NUCLEOTIDE SEQUENCE</scope>
</reference>
<gene>
    <name evidence="1" type="ORF">MCHLO_08929</name>
</gene>
<evidence type="ECO:0000313" key="1">
    <source>
        <dbReference type="EMBL" id="GAT51817.1"/>
    </source>
</evidence>
<evidence type="ECO:0008006" key="3">
    <source>
        <dbReference type="Google" id="ProtNLM"/>
    </source>
</evidence>